<sequence>MIEELPFSANIDQYAAATEENGFKQLPGYKPGTQLPTTIFGLPAIKKNFTFSPQTGLTLQAEAYIFVSGNFAYTILLDILPDYFAQTEPGFSQAVASFKVQAGAPVAVQPVPQPTPTTQPVPITATPTQPTTLPVPTPTPTIPTTPVQPPVTAGMNIYTDPQGRFSIPIPAGSTTAQTTEIGVVLNTPDGVGIVVMYTQGEQYVQSMVA</sequence>
<dbReference type="AlphaFoldDB" id="X1S7Y5"/>
<protein>
    <submittedName>
        <fullName evidence="2">Uncharacterized protein</fullName>
    </submittedName>
</protein>
<reference evidence="2" key="1">
    <citation type="journal article" date="2014" name="Front. Microbiol.">
        <title>High frequency of phylogenetically diverse reductive dehalogenase-homologous genes in deep subseafloor sedimentary metagenomes.</title>
        <authorList>
            <person name="Kawai M."/>
            <person name="Futagami T."/>
            <person name="Toyoda A."/>
            <person name="Takaki Y."/>
            <person name="Nishi S."/>
            <person name="Hori S."/>
            <person name="Arai W."/>
            <person name="Tsubouchi T."/>
            <person name="Morono Y."/>
            <person name="Uchiyama I."/>
            <person name="Ito T."/>
            <person name="Fujiyama A."/>
            <person name="Inagaki F."/>
            <person name="Takami H."/>
        </authorList>
    </citation>
    <scope>NUCLEOTIDE SEQUENCE</scope>
    <source>
        <strain evidence="2">Expedition CK06-06</strain>
    </source>
</reference>
<gene>
    <name evidence="2" type="ORF">S12H4_15984</name>
</gene>
<comment type="caution">
    <text evidence="2">The sequence shown here is derived from an EMBL/GenBank/DDBJ whole genome shotgun (WGS) entry which is preliminary data.</text>
</comment>
<evidence type="ECO:0000313" key="2">
    <source>
        <dbReference type="EMBL" id="GAI75216.1"/>
    </source>
</evidence>
<proteinExistence type="predicted"/>
<feature type="compositionally biased region" description="Low complexity" evidence="1">
    <location>
        <begin position="120"/>
        <end position="132"/>
    </location>
</feature>
<accession>X1S7Y5</accession>
<dbReference type="Gene3D" id="3.40.1000.10">
    <property type="entry name" value="Mog1/PsbP, alpha/beta/alpha sandwich"/>
    <property type="match status" value="1"/>
</dbReference>
<feature type="region of interest" description="Disordered" evidence="1">
    <location>
        <begin position="111"/>
        <end position="150"/>
    </location>
</feature>
<feature type="non-terminal residue" evidence="2">
    <location>
        <position position="209"/>
    </location>
</feature>
<organism evidence="2">
    <name type="scientific">marine sediment metagenome</name>
    <dbReference type="NCBI Taxonomy" id="412755"/>
    <lineage>
        <taxon>unclassified sequences</taxon>
        <taxon>metagenomes</taxon>
        <taxon>ecological metagenomes</taxon>
    </lineage>
</organism>
<evidence type="ECO:0000256" key="1">
    <source>
        <dbReference type="SAM" id="MobiDB-lite"/>
    </source>
</evidence>
<dbReference type="EMBL" id="BARW01007711">
    <property type="protein sequence ID" value="GAI75216.1"/>
    <property type="molecule type" value="Genomic_DNA"/>
</dbReference>
<name>X1S7Y5_9ZZZZ</name>
<feature type="compositionally biased region" description="Pro residues" evidence="1">
    <location>
        <begin position="133"/>
        <end position="149"/>
    </location>
</feature>